<name>A0A7I4Z411_HAECO</name>
<protein>
    <submittedName>
        <fullName evidence="2">DUF4091 domain-containing protein</fullName>
    </submittedName>
</protein>
<evidence type="ECO:0000313" key="2">
    <source>
        <dbReference type="WBParaSite" id="HCON_00168900-00001"/>
    </source>
</evidence>
<sequence>MVVRIGTKEGCWTTISVYLPQASCPVYEKDEFYLTRPSEQFRKGTIYLTIRGDLNLNTSAVKGGDWKGYMEQWRERNGNRSCAGKKIAPQKDVKVKDFKVLPGEDLAPQHRPILANIVIDLLKESRTRTERRIRWWKLHQFEREHPKEKALEAGLPNSGGQTWNNAVKAEEVGLQALKRARAPKDLAVYRTSKRLAKAAVAKAKNTEVDALYEKLDSREGEVRLRLAKALHRAT</sequence>
<accession>A0A7I4Z411</accession>
<organism evidence="1 2">
    <name type="scientific">Haemonchus contortus</name>
    <name type="common">Barber pole worm</name>
    <dbReference type="NCBI Taxonomy" id="6289"/>
    <lineage>
        <taxon>Eukaryota</taxon>
        <taxon>Metazoa</taxon>
        <taxon>Ecdysozoa</taxon>
        <taxon>Nematoda</taxon>
        <taxon>Chromadorea</taxon>
        <taxon>Rhabditida</taxon>
        <taxon>Rhabditina</taxon>
        <taxon>Rhabditomorpha</taxon>
        <taxon>Strongyloidea</taxon>
        <taxon>Trichostrongylidae</taxon>
        <taxon>Haemonchus</taxon>
    </lineage>
</organism>
<dbReference type="OrthoDB" id="418748at2759"/>
<reference evidence="2" key="1">
    <citation type="submission" date="2020-12" db="UniProtKB">
        <authorList>
            <consortium name="WormBaseParasite"/>
        </authorList>
    </citation>
    <scope>IDENTIFICATION</scope>
    <source>
        <strain evidence="2">MHco3</strain>
    </source>
</reference>
<evidence type="ECO:0000313" key="1">
    <source>
        <dbReference type="Proteomes" id="UP000025227"/>
    </source>
</evidence>
<keyword evidence="1" id="KW-1185">Reference proteome</keyword>
<proteinExistence type="predicted"/>
<dbReference type="Proteomes" id="UP000025227">
    <property type="component" value="Unplaced"/>
</dbReference>
<dbReference type="WBParaSite" id="HCON_00168900-00001">
    <property type="protein sequence ID" value="HCON_00168900-00001"/>
    <property type="gene ID" value="HCON_00168900"/>
</dbReference>
<dbReference type="AlphaFoldDB" id="A0A7I4Z411"/>